<organism evidence="4 5">
    <name type="scientific">Pristionchus entomophagus</name>
    <dbReference type="NCBI Taxonomy" id="358040"/>
    <lineage>
        <taxon>Eukaryota</taxon>
        <taxon>Metazoa</taxon>
        <taxon>Ecdysozoa</taxon>
        <taxon>Nematoda</taxon>
        <taxon>Chromadorea</taxon>
        <taxon>Rhabditida</taxon>
        <taxon>Rhabditina</taxon>
        <taxon>Diplogasteromorpha</taxon>
        <taxon>Diplogasteroidea</taxon>
        <taxon>Neodiplogasteridae</taxon>
        <taxon>Pristionchus</taxon>
    </lineage>
</organism>
<sequence length="146" mass="15885">SKSLYSSRGSSFAHIESPTENEALGSEVLRDPEVAGRNQFWIGLKSDNSDRGVYHWSDGRAVSQYVGFWAIGQPEEAEGNCVAVSLSSSPLWSRAPCRQLLPLICQQPACVEGSFYCRNGKCSTQSDICNGRDECGDVSDEENCPG</sequence>
<feature type="non-terminal residue" evidence="4">
    <location>
        <position position="146"/>
    </location>
</feature>
<dbReference type="InterPro" id="IPR002172">
    <property type="entry name" value="LDrepeatLR_classA_rpt"/>
</dbReference>
<dbReference type="SMART" id="SM00034">
    <property type="entry name" value="CLECT"/>
    <property type="match status" value="1"/>
</dbReference>
<feature type="domain" description="C-type lectin" evidence="3">
    <location>
        <begin position="9"/>
        <end position="106"/>
    </location>
</feature>
<accession>A0AAV5SJC6</accession>
<dbReference type="InterPro" id="IPR016187">
    <property type="entry name" value="CTDL_fold"/>
</dbReference>
<dbReference type="AlphaFoldDB" id="A0AAV5SJC6"/>
<evidence type="ECO:0000256" key="2">
    <source>
        <dbReference type="PROSITE-ProRule" id="PRU00124"/>
    </source>
</evidence>
<name>A0AAV5SJC6_9BILA</name>
<dbReference type="PROSITE" id="PS50041">
    <property type="entry name" value="C_TYPE_LECTIN_2"/>
    <property type="match status" value="1"/>
</dbReference>
<dbReference type="EMBL" id="BTSX01000002">
    <property type="protein sequence ID" value="GMS82600.1"/>
    <property type="molecule type" value="Genomic_DNA"/>
</dbReference>
<evidence type="ECO:0000313" key="5">
    <source>
        <dbReference type="Proteomes" id="UP001432027"/>
    </source>
</evidence>
<dbReference type="InterPro" id="IPR036055">
    <property type="entry name" value="LDL_receptor-like_sf"/>
</dbReference>
<dbReference type="InterPro" id="IPR001304">
    <property type="entry name" value="C-type_lectin-like"/>
</dbReference>
<feature type="non-terminal residue" evidence="4">
    <location>
        <position position="1"/>
    </location>
</feature>
<feature type="disulfide bond" evidence="2">
    <location>
        <begin position="117"/>
        <end position="135"/>
    </location>
</feature>
<feature type="disulfide bond" evidence="2">
    <location>
        <begin position="110"/>
        <end position="122"/>
    </location>
</feature>
<comment type="caution">
    <text evidence="4">The sequence shown here is derived from an EMBL/GenBank/DDBJ whole genome shotgun (WGS) entry which is preliminary data.</text>
</comment>
<evidence type="ECO:0000259" key="3">
    <source>
        <dbReference type="PROSITE" id="PS50041"/>
    </source>
</evidence>
<protein>
    <recommendedName>
        <fullName evidence="3">C-type lectin domain-containing protein</fullName>
    </recommendedName>
</protein>
<reference evidence="4" key="1">
    <citation type="submission" date="2023-10" db="EMBL/GenBank/DDBJ databases">
        <title>Genome assembly of Pristionchus species.</title>
        <authorList>
            <person name="Yoshida K."/>
            <person name="Sommer R.J."/>
        </authorList>
    </citation>
    <scope>NUCLEOTIDE SEQUENCE</scope>
    <source>
        <strain evidence="4">RS0144</strain>
    </source>
</reference>
<dbReference type="PROSITE" id="PS50068">
    <property type="entry name" value="LDLRA_2"/>
    <property type="match status" value="1"/>
</dbReference>
<dbReference type="SUPFAM" id="SSF56436">
    <property type="entry name" value="C-type lectin-like"/>
    <property type="match status" value="1"/>
</dbReference>
<keyword evidence="1 2" id="KW-1015">Disulfide bond</keyword>
<dbReference type="CDD" id="cd00037">
    <property type="entry name" value="CLECT"/>
    <property type="match status" value="1"/>
</dbReference>
<keyword evidence="5" id="KW-1185">Reference proteome</keyword>
<evidence type="ECO:0000313" key="4">
    <source>
        <dbReference type="EMBL" id="GMS82600.1"/>
    </source>
</evidence>
<dbReference type="PROSITE" id="PS00615">
    <property type="entry name" value="C_TYPE_LECTIN_1"/>
    <property type="match status" value="1"/>
</dbReference>
<proteinExistence type="predicted"/>
<dbReference type="InterPro" id="IPR018378">
    <property type="entry name" value="C-type_lectin_CS"/>
</dbReference>
<dbReference type="Gene3D" id="4.10.400.10">
    <property type="entry name" value="Low-density Lipoprotein Receptor"/>
    <property type="match status" value="1"/>
</dbReference>
<dbReference type="Pfam" id="PF00057">
    <property type="entry name" value="Ldl_recept_a"/>
    <property type="match status" value="1"/>
</dbReference>
<feature type="disulfide bond" evidence="2">
    <location>
        <begin position="129"/>
        <end position="144"/>
    </location>
</feature>
<dbReference type="SMART" id="SM00192">
    <property type="entry name" value="LDLa"/>
    <property type="match status" value="1"/>
</dbReference>
<gene>
    <name evidence="4" type="ORF">PENTCL1PPCAC_4775</name>
</gene>
<dbReference type="CDD" id="cd00112">
    <property type="entry name" value="LDLa"/>
    <property type="match status" value="1"/>
</dbReference>
<dbReference type="Proteomes" id="UP001432027">
    <property type="component" value="Unassembled WGS sequence"/>
</dbReference>
<dbReference type="Gene3D" id="3.10.100.10">
    <property type="entry name" value="Mannose-Binding Protein A, subunit A"/>
    <property type="match status" value="1"/>
</dbReference>
<dbReference type="Pfam" id="PF00059">
    <property type="entry name" value="Lectin_C"/>
    <property type="match status" value="1"/>
</dbReference>
<dbReference type="SUPFAM" id="SSF57424">
    <property type="entry name" value="LDL receptor-like module"/>
    <property type="match status" value="1"/>
</dbReference>
<dbReference type="InterPro" id="IPR016186">
    <property type="entry name" value="C-type_lectin-like/link_sf"/>
</dbReference>
<evidence type="ECO:0000256" key="1">
    <source>
        <dbReference type="ARBA" id="ARBA00023157"/>
    </source>
</evidence>